<protein>
    <recommendedName>
        <fullName evidence="1">F-box associated beta-propeller type 1 domain-containing protein</fullName>
    </recommendedName>
</protein>
<name>A0ABD2YP68_9GENT</name>
<comment type="caution">
    <text evidence="2">The sequence shown here is derived from an EMBL/GenBank/DDBJ whole genome shotgun (WGS) entry which is preliminary data.</text>
</comment>
<dbReference type="AlphaFoldDB" id="A0ABD2YP68"/>
<dbReference type="Proteomes" id="UP001630127">
    <property type="component" value="Unassembled WGS sequence"/>
</dbReference>
<gene>
    <name evidence="2" type="ORF">ACH5RR_033029</name>
</gene>
<dbReference type="NCBIfam" id="TIGR01640">
    <property type="entry name" value="F_box_assoc_1"/>
    <property type="match status" value="1"/>
</dbReference>
<accession>A0ABD2YP68</accession>
<evidence type="ECO:0000313" key="3">
    <source>
        <dbReference type="Proteomes" id="UP001630127"/>
    </source>
</evidence>
<proteinExistence type="predicted"/>
<sequence length="172" mass="19899">MKFLFTARNQIYSWRKVADSPFRAALTIPNQRNSAFACNAFHWIMRDMRSNVAFIAAFDLSTEQFHLVPKPDHGDYSNKNNIPVSLGNLGGCLSILYHVKLEPYAFVDVWALMKDYGVKNSWTKLFTRQLPLGGLPDMFMISVGCSDDHNQQQVLFQINKKFLMQHDFRLNF</sequence>
<reference evidence="2 3" key="1">
    <citation type="submission" date="2024-11" db="EMBL/GenBank/DDBJ databases">
        <title>A near-complete genome assembly of Cinchona calisaya.</title>
        <authorList>
            <person name="Lian D.C."/>
            <person name="Zhao X.W."/>
            <person name="Wei L."/>
        </authorList>
    </citation>
    <scope>NUCLEOTIDE SEQUENCE [LARGE SCALE GENOMIC DNA]</scope>
    <source>
        <tissue evidence="2">Nenye</tissue>
    </source>
</reference>
<dbReference type="EMBL" id="JBJUIK010000013">
    <property type="protein sequence ID" value="KAL3507647.1"/>
    <property type="molecule type" value="Genomic_DNA"/>
</dbReference>
<dbReference type="InterPro" id="IPR017451">
    <property type="entry name" value="F-box-assoc_interact_dom"/>
</dbReference>
<evidence type="ECO:0000259" key="1">
    <source>
        <dbReference type="Pfam" id="PF07734"/>
    </source>
</evidence>
<organism evidence="2 3">
    <name type="scientific">Cinchona calisaya</name>
    <dbReference type="NCBI Taxonomy" id="153742"/>
    <lineage>
        <taxon>Eukaryota</taxon>
        <taxon>Viridiplantae</taxon>
        <taxon>Streptophyta</taxon>
        <taxon>Embryophyta</taxon>
        <taxon>Tracheophyta</taxon>
        <taxon>Spermatophyta</taxon>
        <taxon>Magnoliopsida</taxon>
        <taxon>eudicotyledons</taxon>
        <taxon>Gunneridae</taxon>
        <taxon>Pentapetalae</taxon>
        <taxon>asterids</taxon>
        <taxon>lamiids</taxon>
        <taxon>Gentianales</taxon>
        <taxon>Rubiaceae</taxon>
        <taxon>Cinchonoideae</taxon>
        <taxon>Cinchoneae</taxon>
        <taxon>Cinchona</taxon>
    </lineage>
</organism>
<dbReference type="InterPro" id="IPR006527">
    <property type="entry name" value="F-box-assoc_dom_typ1"/>
</dbReference>
<keyword evidence="3" id="KW-1185">Reference proteome</keyword>
<evidence type="ECO:0000313" key="2">
    <source>
        <dbReference type="EMBL" id="KAL3507647.1"/>
    </source>
</evidence>
<dbReference type="Pfam" id="PF07734">
    <property type="entry name" value="FBA_1"/>
    <property type="match status" value="1"/>
</dbReference>
<feature type="domain" description="F-box associated beta-propeller type 1" evidence="1">
    <location>
        <begin position="13"/>
        <end position="156"/>
    </location>
</feature>